<dbReference type="Proteomes" id="UP000426444">
    <property type="component" value="Chromosome"/>
</dbReference>
<organism evidence="1 2">
    <name type="scientific">Candidatus Syntrophocurvum alkaliphilum</name>
    <dbReference type="NCBI Taxonomy" id="2293317"/>
    <lineage>
        <taxon>Bacteria</taxon>
        <taxon>Bacillati</taxon>
        <taxon>Bacillota</taxon>
        <taxon>Clostridia</taxon>
        <taxon>Eubacteriales</taxon>
        <taxon>Syntrophomonadaceae</taxon>
        <taxon>Candidatus Syntrophocurvum</taxon>
    </lineage>
</organism>
<dbReference type="EMBL" id="CP046457">
    <property type="protein sequence ID" value="QGT98649.1"/>
    <property type="molecule type" value="Genomic_DNA"/>
</dbReference>
<sequence>MDLSKEKLLDIVDKHPKTIRLFKEYENKTGNCILCNDLFLTLEDMSRVNNLNLDEVLVDLKGHINRR</sequence>
<dbReference type="SUPFAM" id="SSF140683">
    <property type="entry name" value="SP0561-like"/>
    <property type="match status" value="1"/>
</dbReference>
<keyword evidence="2" id="KW-1185">Reference proteome</keyword>
<evidence type="ECO:0000313" key="1">
    <source>
        <dbReference type="EMBL" id="QGT98649.1"/>
    </source>
</evidence>
<dbReference type="KEGG" id="salq:SYNTR_0056"/>
<proteinExistence type="predicted"/>
<evidence type="ECO:0000313" key="2">
    <source>
        <dbReference type="Proteomes" id="UP000426444"/>
    </source>
</evidence>
<protein>
    <recommendedName>
        <fullName evidence="3">DUF1858 domain-containing protein</fullName>
    </recommendedName>
</protein>
<dbReference type="AlphaFoldDB" id="A0A6I6DG21"/>
<dbReference type="Gene3D" id="1.10.3910.10">
    <property type="entry name" value="SP0561-like"/>
    <property type="match status" value="1"/>
</dbReference>
<dbReference type="RefSeq" id="WP_156202621.1">
    <property type="nucleotide sequence ID" value="NZ_CP046457.1"/>
</dbReference>
<dbReference type="InterPro" id="IPR038062">
    <property type="entry name" value="ScdA-like_N_sf"/>
</dbReference>
<gene>
    <name evidence="1" type="ORF">SYNTR_0056</name>
</gene>
<accession>A0A6I6DG21</accession>
<dbReference type="OrthoDB" id="15017at2"/>
<evidence type="ECO:0008006" key="3">
    <source>
        <dbReference type="Google" id="ProtNLM"/>
    </source>
</evidence>
<name>A0A6I6DG21_9FIRM</name>
<reference evidence="2" key="1">
    <citation type="journal article" date="2019" name="Microbiology">
        <title>Complete Genome Sequence of an Uncultured Bacterium of the Candidate Phylum Bipolaricaulota.</title>
        <authorList>
            <person name="Kadnikov V.V."/>
            <person name="Mardanov A.V."/>
            <person name="Beletsky A.V."/>
            <person name="Frank Y.A."/>
            <person name="Karnachuk O.V."/>
            <person name="Ravin N.V."/>
        </authorList>
    </citation>
    <scope>NUCLEOTIDE SEQUENCE [LARGE SCALE GENOMIC DNA]</scope>
</reference>